<gene>
    <name evidence="2" type="ORF">RBB81_12820</name>
</gene>
<dbReference type="Gene3D" id="3.30.70.1320">
    <property type="entry name" value="Multidrug efflux transporter AcrB pore domain like"/>
    <property type="match status" value="1"/>
</dbReference>
<evidence type="ECO:0000313" key="2">
    <source>
        <dbReference type="EMBL" id="XCB20483.1"/>
    </source>
</evidence>
<accession>A0AAU7YV61</accession>
<sequence>MWIVRLALRRPYTFVVMAILILIMGMLAIVRTPTDIFPNIDIPVVSIIWNYNGLVPEDMSDRVVSVTERALTTTVDNIEHIESQSLYGIAVVKVFLQPTANIQQGIAQITAISQTQLRQLPAGTTPPLILAYSASSVPVLQLALSGQNLSEQELNDYGLNFIRTQLITVPGASVPYPYGGKQRQVQVDLNTTALQSKGLSALDVVNAISVQNLILPTGTSKIGSREYDVSIPNAAPQTIADLNRIPIKTIGSTTIYIKDVAWVRDGFPPQTNIVRVNGQRSVLLTIQKAGNASTLNVIAGIKALLPQIKTTVPPQLQIAPLGDQSIFVRGAISGVVRETLIAACLTAFMILTFLGSWRSTLIIATSIPLAILTSILVLSAIGETINIMTLGGLALAVGILVDDATVEVENINRNREAEPEKDMDEVVLESAAQIATPAFVATLSICIVFAPMFLLSGVARYLFVPLAEAVVFAMLASYFLSRTIVPTMAKYLLRGEKVEARDAAVRNPLVRLQKRFEEAFERFHGGYRRLLDLCLHHRRVFLIAFFACSLGSLAILIPWLGRDFFPNVDSGTFKLHLRAPTGMRIEETANLCDLVEQSIRRKIPASEFQNVIDNIGLPYSGINLSYSNSAPVGTSDADVMVTLSAKHHPTADYIHQLRLTLPREFPGVSFAFLPADMVGQILNFGLPSPIDVQIVGNNLEGNRLYANAVLAKMRDVTGTADLRIQQPFDEPYLRFRVERTKAEQLGFNAYDIAQNLLVSLSGSFQTSPTFWVDPKNRVSYQIATQTPQYRADTLQEIENIPITGTNSTASPSLMASLVSMRRGAGMAVVSHYNVAPVIDIYGAVEGRDLGGVASDINKIIDATRQQVPRGSQVIVRGQVQTMRASYVGLLSGLAFSIVLVYLLIVVNFQSWLDPFIMISALPAALAGIAWFLFITHTTLSVPALMGAIMCMGVATSNSILVVSFATEKMMEGSDSVSAAMEAGFTRFRPVLMTALAMIIGMIPMALGLGDGGEQNAPLGRAVIGGLLFATVSTLFFVPAFFSVLQGSRLHPAQSKHAQ</sequence>
<feature type="transmembrane region" description="Helical" evidence="1">
    <location>
        <begin position="426"/>
        <end position="455"/>
    </location>
</feature>
<feature type="transmembrane region" description="Helical" evidence="1">
    <location>
        <begin position="12"/>
        <end position="30"/>
    </location>
</feature>
<dbReference type="PANTHER" id="PTHR32063">
    <property type="match status" value="1"/>
</dbReference>
<proteinExistence type="predicted"/>
<dbReference type="InterPro" id="IPR027463">
    <property type="entry name" value="AcrB_DN_DC_subdom"/>
</dbReference>
<dbReference type="EMBL" id="CP132938">
    <property type="protein sequence ID" value="XCB20483.1"/>
    <property type="molecule type" value="Genomic_DNA"/>
</dbReference>
<feature type="transmembrane region" description="Helical" evidence="1">
    <location>
        <begin position="540"/>
        <end position="560"/>
    </location>
</feature>
<feature type="transmembrane region" description="Helical" evidence="1">
    <location>
        <begin position="987"/>
        <end position="1009"/>
    </location>
</feature>
<organism evidence="2">
    <name type="scientific">Tunturiibacter gelidiferens</name>
    <dbReference type="NCBI Taxonomy" id="3069689"/>
    <lineage>
        <taxon>Bacteria</taxon>
        <taxon>Pseudomonadati</taxon>
        <taxon>Acidobacteriota</taxon>
        <taxon>Terriglobia</taxon>
        <taxon>Terriglobales</taxon>
        <taxon>Acidobacteriaceae</taxon>
        <taxon>Tunturiibacter</taxon>
    </lineage>
</organism>
<evidence type="ECO:0000256" key="1">
    <source>
        <dbReference type="SAM" id="Phobius"/>
    </source>
</evidence>
<feature type="transmembrane region" description="Helical" evidence="1">
    <location>
        <begin position="941"/>
        <end position="966"/>
    </location>
</feature>
<dbReference type="GO" id="GO:0005886">
    <property type="term" value="C:plasma membrane"/>
    <property type="evidence" value="ECO:0007669"/>
    <property type="project" value="TreeGrafter"/>
</dbReference>
<dbReference type="SUPFAM" id="SSF82693">
    <property type="entry name" value="Multidrug efflux transporter AcrB pore domain, PN1, PN2, PC1 and PC2 subdomains"/>
    <property type="match status" value="2"/>
</dbReference>
<dbReference type="AlphaFoldDB" id="A0AAU7YV61"/>
<keyword evidence="1" id="KW-0812">Transmembrane</keyword>
<dbReference type="PRINTS" id="PR00702">
    <property type="entry name" value="ACRIFLAVINRP"/>
</dbReference>
<dbReference type="Pfam" id="PF00873">
    <property type="entry name" value="ACR_tran"/>
    <property type="match status" value="1"/>
</dbReference>
<dbReference type="Gene3D" id="3.30.2090.10">
    <property type="entry name" value="Multidrug efflux transporter AcrB TolC docking domain, DN and DC subdomains"/>
    <property type="match status" value="2"/>
</dbReference>
<keyword evidence="1" id="KW-1133">Transmembrane helix</keyword>
<dbReference type="KEGG" id="tgi:RBB81_12820"/>
<dbReference type="Gene3D" id="1.20.1640.10">
    <property type="entry name" value="Multidrug efflux transporter AcrB transmembrane domain"/>
    <property type="match status" value="2"/>
</dbReference>
<dbReference type="PANTHER" id="PTHR32063:SF8">
    <property type="entry name" value="CATION EFFLUX PROTEIN"/>
    <property type="match status" value="1"/>
</dbReference>
<feature type="transmembrane region" description="Helical" evidence="1">
    <location>
        <begin position="915"/>
        <end position="935"/>
    </location>
</feature>
<reference evidence="2" key="1">
    <citation type="submission" date="2023-08" db="EMBL/GenBank/DDBJ databases">
        <authorList>
            <person name="Messyasz A."/>
            <person name="Mannisto M.K."/>
            <person name="Kerkhof L.J."/>
            <person name="Haggblom M."/>
        </authorList>
    </citation>
    <scope>NUCLEOTIDE SEQUENCE</scope>
    <source>
        <strain evidence="2">M8UP39</strain>
    </source>
</reference>
<name>A0AAU7YV61_9BACT</name>
<dbReference type="InterPro" id="IPR001036">
    <property type="entry name" value="Acrflvin-R"/>
</dbReference>
<dbReference type="Gene3D" id="3.30.70.1430">
    <property type="entry name" value="Multidrug efflux transporter AcrB pore domain"/>
    <property type="match status" value="2"/>
</dbReference>
<dbReference type="SUPFAM" id="SSF82866">
    <property type="entry name" value="Multidrug efflux transporter AcrB transmembrane domain"/>
    <property type="match status" value="2"/>
</dbReference>
<feature type="transmembrane region" description="Helical" evidence="1">
    <location>
        <begin position="361"/>
        <end position="381"/>
    </location>
</feature>
<dbReference type="RefSeq" id="WP_353070902.1">
    <property type="nucleotide sequence ID" value="NZ_CP132938.1"/>
</dbReference>
<protein>
    <submittedName>
        <fullName evidence="2">Efflux RND transporter permease subunit</fullName>
    </submittedName>
</protein>
<feature type="transmembrane region" description="Helical" evidence="1">
    <location>
        <begin position="1021"/>
        <end position="1044"/>
    </location>
</feature>
<dbReference type="SUPFAM" id="SSF82714">
    <property type="entry name" value="Multidrug efflux transporter AcrB TolC docking domain, DN and DC subdomains"/>
    <property type="match status" value="2"/>
</dbReference>
<feature type="transmembrane region" description="Helical" evidence="1">
    <location>
        <begin position="461"/>
        <end position="480"/>
    </location>
</feature>
<reference evidence="2" key="2">
    <citation type="journal article" date="2024" name="Environ. Microbiol.">
        <title>Genome analysis and description of Tunturibacter gen. nov. expands the diversity of Terriglobia in tundra soils.</title>
        <authorList>
            <person name="Messyasz A."/>
            <person name="Mannisto M.K."/>
            <person name="Kerkhof L.J."/>
            <person name="Haggblom M.M."/>
        </authorList>
    </citation>
    <scope>NUCLEOTIDE SEQUENCE</scope>
    <source>
        <strain evidence="2">M8UP39</strain>
    </source>
</reference>
<keyword evidence="1" id="KW-0472">Membrane</keyword>
<feature type="transmembrane region" description="Helical" evidence="1">
    <location>
        <begin position="886"/>
        <end position="908"/>
    </location>
</feature>
<dbReference type="Gene3D" id="3.30.70.1440">
    <property type="entry name" value="Multidrug efflux transporter AcrB pore domain"/>
    <property type="match status" value="1"/>
</dbReference>
<dbReference type="GO" id="GO:0042910">
    <property type="term" value="F:xenobiotic transmembrane transporter activity"/>
    <property type="evidence" value="ECO:0007669"/>
    <property type="project" value="TreeGrafter"/>
</dbReference>